<dbReference type="GO" id="GO:0005886">
    <property type="term" value="C:plasma membrane"/>
    <property type="evidence" value="ECO:0007669"/>
    <property type="project" value="TreeGrafter"/>
</dbReference>
<dbReference type="AlphaFoldDB" id="A0AAN5ALD2"/>
<dbReference type="Proteomes" id="UP001310022">
    <property type="component" value="Unassembled WGS sequence"/>
</dbReference>
<evidence type="ECO:0000313" key="10">
    <source>
        <dbReference type="Proteomes" id="UP001310022"/>
    </source>
</evidence>
<keyword evidence="6 8" id="KW-0472">Membrane</keyword>
<proteinExistence type="inferred from homology"/>
<evidence type="ECO:0000256" key="8">
    <source>
        <dbReference type="SAM" id="Phobius"/>
    </source>
</evidence>
<evidence type="ECO:0000256" key="5">
    <source>
        <dbReference type="ARBA" id="ARBA00022989"/>
    </source>
</evidence>
<feature type="transmembrane region" description="Helical" evidence="8">
    <location>
        <begin position="145"/>
        <end position="164"/>
    </location>
</feature>
<feature type="transmembrane region" description="Helical" evidence="8">
    <location>
        <begin position="176"/>
        <end position="199"/>
    </location>
</feature>
<accession>A0AAN5ALD2</accession>
<feature type="transmembrane region" description="Helical" evidence="8">
    <location>
        <begin position="420"/>
        <end position="440"/>
    </location>
</feature>
<protein>
    <recommendedName>
        <fullName evidence="11">Sodium:solute symporter</fullName>
    </recommendedName>
</protein>
<evidence type="ECO:0000256" key="3">
    <source>
        <dbReference type="ARBA" id="ARBA00022448"/>
    </source>
</evidence>
<name>A0AAN5ALD2_9BACT</name>
<dbReference type="InterPro" id="IPR038377">
    <property type="entry name" value="Na/Glc_symporter_sf"/>
</dbReference>
<dbReference type="PANTHER" id="PTHR48086">
    <property type="entry name" value="SODIUM/PROLINE SYMPORTER-RELATED"/>
    <property type="match status" value="1"/>
</dbReference>
<dbReference type="InterPro" id="IPR001734">
    <property type="entry name" value="Na/solute_symporter"/>
</dbReference>
<dbReference type="CDD" id="cd10322">
    <property type="entry name" value="SLC5sbd"/>
    <property type="match status" value="1"/>
</dbReference>
<evidence type="ECO:0000256" key="2">
    <source>
        <dbReference type="ARBA" id="ARBA00006434"/>
    </source>
</evidence>
<feature type="transmembrane region" description="Helical" evidence="8">
    <location>
        <begin position="298"/>
        <end position="331"/>
    </location>
</feature>
<dbReference type="EMBL" id="BQKE01000001">
    <property type="protein sequence ID" value="GJM61331.1"/>
    <property type="molecule type" value="Genomic_DNA"/>
</dbReference>
<dbReference type="RefSeq" id="WP_338236898.1">
    <property type="nucleotide sequence ID" value="NZ_BQKE01000001.1"/>
</dbReference>
<evidence type="ECO:0000256" key="1">
    <source>
        <dbReference type="ARBA" id="ARBA00004141"/>
    </source>
</evidence>
<evidence type="ECO:0000256" key="6">
    <source>
        <dbReference type="ARBA" id="ARBA00023136"/>
    </source>
</evidence>
<feature type="transmembrane region" description="Helical" evidence="8">
    <location>
        <begin position="219"/>
        <end position="240"/>
    </location>
</feature>
<keyword evidence="3" id="KW-0813">Transport</keyword>
<feature type="transmembrane region" description="Helical" evidence="8">
    <location>
        <begin position="111"/>
        <end position="133"/>
    </location>
</feature>
<organism evidence="9 10">
    <name type="scientific">Persicobacter diffluens</name>
    <dbReference type="NCBI Taxonomy" id="981"/>
    <lineage>
        <taxon>Bacteria</taxon>
        <taxon>Pseudomonadati</taxon>
        <taxon>Bacteroidota</taxon>
        <taxon>Cytophagia</taxon>
        <taxon>Cytophagales</taxon>
        <taxon>Persicobacteraceae</taxon>
        <taxon>Persicobacter</taxon>
    </lineage>
</organism>
<evidence type="ECO:0000256" key="7">
    <source>
        <dbReference type="RuleBase" id="RU362091"/>
    </source>
</evidence>
<dbReference type="PANTHER" id="PTHR48086:SF7">
    <property type="entry name" value="SODIUM-SOLUTE SYMPORTER-RELATED"/>
    <property type="match status" value="1"/>
</dbReference>
<dbReference type="GO" id="GO:0022857">
    <property type="term" value="F:transmembrane transporter activity"/>
    <property type="evidence" value="ECO:0007669"/>
    <property type="project" value="InterPro"/>
</dbReference>
<evidence type="ECO:0000313" key="9">
    <source>
        <dbReference type="EMBL" id="GJM61331.1"/>
    </source>
</evidence>
<dbReference type="PROSITE" id="PS50283">
    <property type="entry name" value="NA_SOLUT_SYMP_3"/>
    <property type="match status" value="1"/>
</dbReference>
<keyword evidence="5 8" id="KW-1133">Transmembrane helix</keyword>
<reference evidence="9 10" key="1">
    <citation type="submission" date="2021-12" db="EMBL/GenBank/DDBJ databases">
        <title>Genome sequencing of bacteria with rrn-lacking chromosome and rrn-plasmid.</title>
        <authorList>
            <person name="Anda M."/>
            <person name="Iwasaki W."/>
        </authorList>
    </citation>
    <scope>NUCLEOTIDE SEQUENCE [LARGE SCALE GENOMIC DNA]</scope>
    <source>
        <strain evidence="9 10">NBRC 15940</strain>
    </source>
</reference>
<feature type="transmembrane region" description="Helical" evidence="8">
    <location>
        <begin position="394"/>
        <end position="414"/>
    </location>
</feature>
<dbReference type="InterPro" id="IPR050277">
    <property type="entry name" value="Sodium:Solute_Symporter"/>
</dbReference>
<evidence type="ECO:0000256" key="4">
    <source>
        <dbReference type="ARBA" id="ARBA00022692"/>
    </source>
</evidence>
<feature type="transmembrane region" description="Helical" evidence="8">
    <location>
        <begin position="367"/>
        <end position="387"/>
    </location>
</feature>
<evidence type="ECO:0008006" key="11">
    <source>
        <dbReference type="Google" id="ProtNLM"/>
    </source>
</evidence>
<dbReference type="Gene3D" id="1.20.1730.10">
    <property type="entry name" value="Sodium/glucose cotransporter"/>
    <property type="match status" value="1"/>
</dbReference>
<gene>
    <name evidence="9" type="ORF">PEDI_18830</name>
</gene>
<keyword evidence="10" id="KW-1185">Reference proteome</keyword>
<dbReference type="Pfam" id="PF00474">
    <property type="entry name" value="SSF"/>
    <property type="match status" value="1"/>
</dbReference>
<sequence>MMQVLVLGLYILLLMVIGWFSSRKIKNESDFYVAGEQGSAWKVSGSLIATVLGSSAIIGTMELSQKQSWAAAWLLLCGVIGLAALYPLAGRVKRLGKFTLPQLLSDFYGDTAGRIAGMMIGLAWMGIIAAQIMGAAKILSAWMDWPVLHTMYGSTLVITVYTILGGQWSVIKTDFWQSIIILMALYLTGYFLMSVEGAVPLPKLTDHFPFEVNFQPVDLLLLLLTYASTFLVGPDIYSRIFCAKDEFSAKRAVLISVVIILPLAFLVPYLGMKAMTIYPDEVDVFHAFVGVVQNHLPGFLGILMILALLSAVISSADTTLLSAALILGQVIKPKVALPVKQSRIWMVVLAILSFGLAWKMQSVIGSLLLGLSIYSGAFILPMALGLMGYRGKPLFVHLAMVFGGVVAGIGKFIANSQPELSALFIFAAFGLNLLFLFVGFEKWEKLR</sequence>
<comment type="subcellular location">
    <subcellularLocation>
        <location evidence="1">Membrane</location>
        <topology evidence="1">Multi-pass membrane protein</topology>
    </subcellularLocation>
</comment>
<keyword evidence="4 8" id="KW-0812">Transmembrane</keyword>
<feature type="transmembrane region" description="Helical" evidence="8">
    <location>
        <begin position="252"/>
        <end position="271"/>
    </location>
</feature>
<comment type="similarity">
    <text evidence="2 7">Belongs to the sodium:solute symporter (SSF) (TC 2.A.21) family.</text>
</comment>
<comment type="caution">
    <text evidence="9">The sequence shown here is derived from an EMBL/GenBank/DDBJ whole genome shotgun (WGS) entry which is preliminary data.</text>
</comment>
<feature type="transmembrane region" description="Helical" evidence="8">
    <location>
        <begin position="70"/>
        <end position="90"/>
    </location>
</feature>